<dbReference type="SUPFAM" id="SSF53756">
    <property type="entry name" value="UDP-Glycosyltransferase/glycogen phosphorylase"/>
    <property type="match status" value="1"/>
</dbReference>
<feature type="domain" description="Glycosyltransferase subfamily 4-like N-terminal" evidence="3">
    <location>
        <begin position="38"/>
        <end position="169"/>
    </location>
</feature>
<dbReference type="Gene3D" id="3.40.50.2000">
    <property type="entry name" value="Glycogen Phosphorylase B"/>
    <property type="match status" value="2"/>
</dbReference>
<evidence type="ECO:0000256" key="1">
    <source>
        <dbReference type="ARBA" id="ARBA00022679"/>
    </source>
</evidence>
<dbReference type="PANTHER" id="PTHR46401:SF2">
    <property type="entry name" value="GLYCOSYLTRANSFERASE WBBK-RELATED"/>
    <property type="match status" value="1"/>
</dbReference>
<feature type="domain" description="Glycosyl transferase family 1" evidence="2">
    <location>
        <begin position="187"/>
        <end position="343"/>
    </location>
</feature>
<dbReference type="Pfam" id="PF13439">
    <property type="entry name" value="Glyco_transf_4"/>
    <property type="match status" value="1"/>
</dbReference>
<proteinExistence type="predicted"/>
<organism evidence="4 5">
    <name type="scientific">Candidatus Roizmanbacteria bacterium RIFCSPHIGHO2_02_FULL_40_9</name>
    <dbReference type="NCBI Taxonomy" id="1802042"/>
    <lineage>
        <taxon>Bacteria</taxon>
        <taxon>Candidatus Roizmaniibacteriota</taxon>
    </lineage>
</organism>
<dbReference type="AlphaFoldDB" id="A0A1F7HC84"/>
<dbReference type="GO" id="GO:0009103">
    <property type="term" value="P:lipopolysaccharide biosynthetic process"/>
    <property type="evidence" value="ECO:0007669"/>
    <property type="project" value="TreeGrafter"/>
</dbReference>
<dbReference type="FunFam" id="3.40.50.2000:FF:000119">
    <property type="entry name" value="Glycosyl transferase group 1"/>
    <property type="match status" value="1"/>
</dbReference>
<dbReference type="CDD" id="cd03809">
    <property type="entry name" value="GT4_MtfB-like"/>
    <property type="match status" value="1"/>
</dbReference>
<name>A0A1F7HC84_9BACT</name>
<dbReference type="EMBL" id="MFZS01000022">
    <property type="protein sequence ID" value="OGK28900.1"/>
    <property type="molecule type" value="Genomic_DNA"/>
</dbReference>
<reference evidence="4 5" key="1">
    <citation type="journal article" date="2016" name="Nat. Commun.">
        <title>Thousands of microbial genomes shed light on interconnected biogeochemical processes in an aquifer system.</title>
        <authorList>
            <person name="Anantharaman K."/>
            <person name="Brown C.T."/>
            <person name="Hug L.A."/>
            <person name="Sharon I."/>
            <person name="Castelle C.J."/>
            <person name="Probst A.J."/>
            <person name="Thomas B.C."/>
            <person name="Singh A."/>
            <person name="Wilkins M.J."/>
            <person name="Karaoz U."/>
            <person name="Brodie E.L."/>
            <person name="Williams K.H."/>
            <person name="Hubbard S.S."/>
            <person name="Banfield J.F."/>
        </authorList>
    </citation>
    <scope>NUCLEOTIDE SEQUENCE [LARGE SCALE GENOMIC DNA]</scope>
</reference>
<dbReference type="Pfam" id="PF00534">
    <property type="entry name" value="Glycos_transf_1"/>
    <property type="match status" value="1"/>
</dbReference>
<evidence type="ECO:0000313" key="5">
    <source>
        <dbReference type="Proteomes" id="UP000177027"/>
    </source>
</evidence>
<sequence length="364" mass="41945">MTIGIDGNEANVEKKVGVSNYTYHMLLYFNEVASEKKQFVVFLRDDPRNDLPKENRYFKYKVIKAKFLWRDVFLPLSLYRKKHIDLFFSPAHYTPRFCPVPIVVTIHDVSYIHFPDEFLEKDLYKLTHWTAHAVTQARKIIAVSESTKKDIIAHYHISKNNINVIYNGYEKYTPSIKKDSSLYSLPQGPYFLYVGTIQPRKNIKRLIEAFGKLLKKHPNYKLVIVGKKGWLYGDIFDKALELGLEDSVIFSGYVSNEQLSRLYKNALCCVVPSLYEGFGLPVLESMGQNCPVIASNISSIPEVGGKACLYFNPYDEEELEKAMIKVATNEKLHKELVEKGKQRVKEFSWEKCAKETLAVLESAI</sequence>
<evidence type="ECO:0000259" key="2">
    <source>
        <dbReference type="Pfam" id="PF00534"/>
    </source>
</evidence>
<dbReference type="PANTHER" id="PTHR46401">
    <property type="entry name" value="GLYCOSYLTRANSFERASE WBBK-RELATED"/>
    <property type="match status" value="1"/>
</dbReference>
<evidence type="ECO:0000313" key="4">
    <source>
        <dbReference type="EMBL" id="OGK28900.1"/>
    </source>
</evidence>
<dbReference type="GO" id="GO:0016757">
    <property type="term" value="F:glycosyltransferase activity"/>
    <property type="evidence" value="ECO:0007669"/>
    <property type="project" value="InterPro"/>
</dbReference>
<gene>
    <name evidence="4" type="ORF">A3D06_02475</name>
</gene>
<dbReference type="InterPro" id="IPR028098">
    <property type="entry name" value="Glyco_trans_4-like_N"/>
</dbReference>
<evidence type="ECO:0000259" key="3">
    <source>
        <dbReference type="Pfam" id="PF13439"/>
    </source>
</evidence>
<comment type="caution">
    <text evidence="4">The sequence shown here is derived from an EMBL/GenBank/DDBJ whole genome shotgun (WGS) entry which is preliminary data.</text>
</comment>
<protein>
    <recommendedName>
        <fullName evidence="6">Glycosyl transferase family 1 domain-containing protein</fullName>
    </recommendedName>
</protein>
<dbReference type="InterPro" id="IPR001296">
    <property type="entry name" value="Glyco_trans_1"/>
</dbReference>
<accession>A0A1F7HC84</accession>
<keyword evidence="1" id="KW-0808">Transferase</keyword>
<evidence type="ECO:0008006" key="6">
    <source>
        <dbReference type="Google" id="ProtNLM"/>
    </source>
</evidence>
<dbReference type="Proteomes" id="UP000177027">
    <property type="component" value="Unassembled WGS sequence"/>
</dbReference>